<dbReference type="Proteomes" id="UP001482154">
    <property type="component" value="Unassembled WGS sequence"/>
</dbReference>
<accession>A0ABV1IUR4</accession>
<organism evidence="5 6">
    <name type="scientific">Anaerostipes amylophilus</name>
    <dbReference type="NCBI Taxonomy" id="2981779"/>
    <lineage>
        <taxon>Bacteria</taxon>
        <taxon>Bacillati</taxon>
        <taxon>Bacillota</taxon>
        <taxon>Clostridia</taxon>
        <taxon>Lachnospirales</taxon>
        <taxon>Lachnospiraceae</taxon>
        <taxon>Anaerostipes</taxon>
    </lineage>
</organism>
<dbReference type="PROSITE" id="PS51350">
    <property type="entry name" value="PTS_HPR_DOM"/>
    <property type="match status" value="1"/>
</dbReference>
<evidence type="ECO:0000256" key="3">
    <source>
        <dbReference type="ARBA" id="ARBA00022683"/>
    </source>
</evidence>
<feature type="domain" description="HPr" evidence="4">
    <location>
        <begin position="1"/>
        <end position="85"/>
    </location>
</feature>
<gene>
    <name evidence="5" type="ORF">AAAU51_02475</name>
</gene>
<comment type="subcellular location">
    <subcellularLocation>
        <location evidence="1">Cytoplasm</location>
    </subcellularLocation>
</comment>
<dbReference type="NCBIfam" id="TIGR01003">
    <property type="entry name" value="PTS_HPr_family"/>
    <property type="match status" value="1"/>
</dbReference>
<keyword evidence="2" id="KW-0963">Cytoplasm</keyword>
<dbReference type="EMBL" id="JBBNIN010000003">
    <property type="protein sequence ID" value="MEQ2710042.1"/>
    <property type="molecule type" value="Genomic_DNA"/>
</dbReference>
<dbReference type="SUPFAM" id="SSF55594">
    <property type="entry name" value="HPr-like"/>
    <property type="match status" value="1"/>
</dbReference>
<dbReference type="PANTHER" id="PTHR33705">
    <property type="entry name" value="PHOSPHOCARRIER PROTEIN HPR"/>
    <property type="match status" value="1"/>
</dbReference>
<protein>
    <submittedName>
        <fullName evidence="5">HPr family phosphocarrier protein</fullName>
    </submittedName>
</protein>
<dbReference type="InterPro" id="IPR035895">
    <property type="entry name" value="HPr-like_sf"/>
</dbReference>
<dbReference type="InterPro" id="IPR050399">
    <property type="entry name" value="HPr"/>
</dbReference>
<keyword evidence="3" id="KW-0598">Phosphotransferase system</keyword>
<evidence type="ECO:0000256" key="1">
    <source>
        <dbReference type="ARBA" id="ARBA00004496"/>
    </source>
</evidence>
<proteinExistence type="predicted"/>
<evidence type="ECO:0000313" key="6">
    <source>
        <dbReference type="Proteomes" id="UP001482154"/>
    </source>
</evidence>
<evidence type="ECO:0000256" key="2">
    <source>
        <dbReference type="ARBA" id="ARBA00022490"/>
    </source>
</evidence>
<reference evidence="5 6" key="1">
    <citation type="submission" date="2024-04" db="EMBL/GenBank/DDBJ databases">
        <title>Human intestinal bacterial collection.</title>
        <authorList>
            <person name="Pauvert C."/>
            <person name="Hitch T.C.A."/>
            <person name="Clavel T."/>
        </authorList>
    </citation>
    <scope>NUCLEOTIDE SEQUENCE [LARGE SCALE GENOMIC DNA]</scope>
    <source>
        <strain evidence="5 6">CLA-AA-H249</strain>
    </source>
</reference>
<evidence type="ECO:0000259" key="4">
    <source>
        <dbReference type="PROSITE" id="PS51350"/>
    </source>
</evidence>
<comment type="caution">
    <text evidence="5">The sequence shown here is derived from an EMBL/GenBank/DDBJ whole genome shotgun (WGS) entry which is preliminary data.</text>
</comment>
<keyword evidence="6" id="KW-1185">Reference proteome</keyword>
<sequence length="85" mass="9289">MKIYDFTIKSPRGLHAQPCAALAAIARKSSSKVIMEHNGQIIDVADPIQMMTSSASLGEHIIIKVSGNDEEDILLKLKEIIDSQL</sequence>
<evidence type="ECO:0000313" key="5">
    <source>
        <dbReference type="EMBL" id="MEQ2710042.1"/>
    </source>
</evidence>
<name>A0ABV1IUR4_9FIRM</name>
<dbReference type="PANTHER" id="PTHR33705:SF2">
    <property type="entry name" value="PHOSPHOCARRIER PROTEIN NPR"/>
    <property type="match status" value="1"/>
</dbReference>
<dbReference type="InterPro" id="IPR000032">
    <property type="entry name" value="HPr-like"/>
</dbReference>
<dbReference type="Pfam" id="PF00381">
    <property type="entry name" value="PTS-HPr"/>
    <property type="match status" value="1"/>
</dbReference>
<dbReference type="RefSeq" id="WP_022374697.1">
    <property type="nucleotide sequence ID" value="NZ_JAOQJG010000001.1"/>
</dbReference>
<dbReference type="Gene3D" id="3.30.1340.10">
    <property type="entry name" value="HPr-like"/>
    <property type="match status" value="1"/>
</dbReference>